<evidence type="ECO:0000256" key="7">
    <source>
        <dbReference type="ARBA" id="ARBA00023308"/>
    </source>
</evidence>
<proteinExistence type="inferred from homology"/>
<evidence type="ECO:0000256" key="6">
    <source>
        <dbReference type="ARBA" id="ARBA00023157"/>
    </source>
</evidence>
<keyword evidence="5" id="KW-0067">ATP-binding</keyword>
<evidence type="ECO:0000313" key="10">
    <source>
        <dbReference type="EMBL" id="CAB4336007.1"/>
    </source>
</evidence>
<evidence type="ECO:0000259" key="8">
    <source>
        <dbReference type="Pfam" id="PF00370"/>
    </source>
</evidence>
<dbReference type="EMBL" id="CAESAG010000067">
    <property type="protein sequence ID" value="CAB4336007.1"/>
    <property type="molecule type" value="Genomic_DNA"/>
</dbReference>
<dbReference type="SUPFAM" id="SSF53067">
    <property type="entry name" value="Actin-like ATPase domain"/>
    <property type="match status" value="2"/>
</dbReference>
<dbReference type="GO" id="GO:0019301">
    <property type="term" value="P:rhamnose catabolic process"/>
    <property type="evidence" value="ECO:0007669"/>
    <property type="project" value="InterPro"/>
</dbReference>
<reference evidence="10" key="1">
    <citation type="submission" date="2020-05" db="EMBL/GenBank/DDBJ databases">
        <authorList>
            <person name="Chiriac C."/>
            <person name="Salcher M."/>
            <person name="Ghai R."/>
            <person name="Kavagutti S V."/>
        </authorList>
    </citation>
    <scope>NUCLEOTIDE SEQUENCE</scope>
</reference>
<dbReference type="GO" id="GO:0008993">
    <property type="term" value="F:rhamnulokinase activity"/>
    <property type="evidence" value="ECO:0007669"/>
    <property type="project" value="InterPro"/>
</dbReference>
<dbReference type="GO" id="GO:0006071">
    <property type="term" value="P:glycerol metabolic process"/>
    <property type="evidence" value="ECO:0007669"/>
    <property type="project" value="TreeGrafter"/>
</dbReference>
<evidence type="ECO:0000256" key="2">
    <source>
        <dbReference type="ARBA" id="ARBA00022679"/>
    </source>
</evidence>
<keyword evidence="4" id="KW-0418">Kinase</keyword>
<dbReference type="InterPro" id="IPR013449">
    <property type="entry name" value="Rhamnulokinase"/>
</dbReference>
<evidence type="ECO:0000256" key="1">
    <source>
        <dbReference type="ARBA" id="ARBA00009156"/>
    </source>
</evidence>
<feature type="domain" description="Carbohydrate kinase FGGY N-terminal" evidence="8">
    <location>
        <begin position="5"/>
        <end position="244"/>
    </location>
</feature>
<dbReference type="PANTHER" id="PTHR10196:SF93">
    <property type="entry name" value="L-RHAMNULOKINASE"/>
    <property type="match status" value="1"/>
</dbReference>
<dbReference type="Pfam" id="PF00370">
    <property type="entry name" value="FGGY_N"/>
    <property type="match status" value="1"/>
</dbReference>
<evidence type="ECO:0000256" key="3">
    <source>
        <dbReference type="ARBA" id="ARBA00022741"/>
    </source>
</evidence>
<evidence type="ECO:0000256" key="4">
    <source>
        <dbReference type="ARBA" id="ARBA00022777"/>
    </source>
</evidence>
<dbReference type="AlphaFoldDB" id="A0A6J5Z457"/>
<dbReference type="PANTHER" id="PTHR10196">
    <property type="entry name" value="SUGAR KINASE"/>
    <property type="match status" value="1"/>
</dbReference>
<dbReference type="CDD" id="cd07771">
    <property type="entry name" value="ASKHA_NBD_FGGY_RhaB-like"/>
    <property type="match status" value="1"/>
</dbReference>
<dbReference type="GO" id="GO:0004370">
    <property type="term" value="F:glycerol kinase activity"/>
    <property type="evidence" value="ECO:0007669"/>
    <property type="project" value="TreeGrafter"/>
</dbReference>
<accession>A0A6J5Z457</accession>
<dbReference type="GO" id="GO:0005524">
    <property type="term" value="F:ATP binding"/>
    <property type="evidence" value="ECO:0007669"/>
    <property type="project" value="UniProtKB-KW"/>
</dbReference>
<dbReference type="InterPro" id="IPR018485">
    <property type="entry name" value="FGGY_C"/>
</dbReference>
<dbReference type="InterPro" id="IPR043129">
    <property type="entry name" value="ATPase_NBD"/>
</dbReference>
<protein>
    <submittedName>
        <fullName evidence="10">Unannotated protein</fullName>
    </submittedName>
</protein>
<keyword evidence="2" id="KW-0808">Transferase</keyword>
<evidence type="ECO:0000259" key="9">
    <source>
        <dbReference type="Pfam" id="PF02782"/>
    </source>
</evidence>
<comment type="similarity">
    <text evidence="1">Belongs to the FGGY kinase family.</text>
</comment>
<dbReference type="Pfam" id="PF02782">
    <property type="entry name" value="FGGY_C"/>
    <property type="match status" value="1"/>
</dbReference>
<dbReference type="InterPro" id="IPR018484">
    <property type="entry name" value="FGGY_N"/>
</dbReference>
<keyword evidence="7" id="KW-0684">Rhamnose metabolism</keyword>
<organism evidence="10">
    <name type="scientific">freshwater metagenome</name>
    <dbReference type="NCBI Taxonomy" id="449393"/>
    <lineage>
        <taxon>unclassified sequences</taxon>
        <taxon>metagenomes</taxon>
        <taxon>ecological metagenomes</taxon>
    </lineage>
</organism>
<feature type="domain" description="Carbohydrate kinase FGGY C-terminal" evidence="9">
    <location>
        <begin position="254"/>
        <end position="445"/>
    </location>
</feature>
<dbReference type="GO" id="GO:0005829">
    <property type="term" value="C:cytosol"/>
    <property type="evidence" value="ECO:0007669"/>
    <property type="project" value="TreeGrafter"/>
</dbReference>
<keyword evidence="6" id="KW-1015">Disulfide bond</keyword>
<evidence type="ECO:0000256" key="5">
    <source>
        <dbReference type="ARBA" id="ARBA00022840"/>
    </source>
</evidence>
<gene>
    <name evidence="10" type="ORF">UFOPK4080_00552</name>
</gene>
<keyword evidence="3" id="KW-0547">Nucleotide-binding</keyword>
<name>A0A6J5Z457_9ZZZZ</name>
<sequence length="474" mass="51271">MKLCAAIDLGASSGRVAVGSLDSDSPNLGSLVIKEVHRFKIDVHDEVERGLRWNWAKIVEEVKVGLHKAQELGEIISIGIDTWAVDYGLIDSQGELIEDPYCYRDGRTDGLMQSIAETIGAEYIYSRTGTQFIFFNTAYQLYAARETPALKSASTFLMLPDLLNFVFSGVQSNDITNASTTQLLNAHSGDWDWELIEKLELPKSIFPALHKPGFTVGTINGHGSLDGIKVVAVGSHDTASAVAGVPLAPTRDSAYISSGTWSLVGLELDSPVTDETARAFNITNEAGVADRIRFIKNVSGMWLLEESVKYWKEKGITTTPAELARDATLLPRKQIIDTNDPRFAKPGAMPERIAQYCTETNQSVPATPAEFARCIFDSLAVAYAKSLAELIKASGRTVREINIVGGGSSNQLLNQLTADETGIPVIAGPVEATVMGNLIIQMMSAGMIASLEEGRALIANSIERKTFTPSSVKV</sequence>
<dbReference type="Gene3D" id="3.30.420.40">
    <property type="match status" value="2"/>
</dbReference>